<keyword evidence="2" id="KW-0489">Methyltransferase</keyword>
<dbReference type="GO" id="GO:0008168">
    <property type="term" value="F:methyltransferase activity"/>
    <property type="evidence" value="ECO:0007669"/>
    <property type="project" value="UniProtKB-KW"/>
</dbReference>
<proteinExistence type="predicted"/>
<feature type="region of interest" description="Disordered" evidence="1">
    <location>
        <begin position="122"/>
        <end position="199"/>
    </location>
</feature>
<protein>
    <submittedName>
        <fullName evidence="2">SAM-dependent methyltransferase</fullName>
    </submittedName>
</protein>
<reference evidence="2" key="1">
    <citation type="submission" date="2020-02" db="EMBL/GenBank/DDBJ databases">
        <authorList>
            <person name="Meier V. D."/>
        </authorList>
    </citation>
    <scope>NUCLEOTIDE SEQUENCE</scope>
    <source>
        <strain evidence="2">AVDCRST_MAG71</strain>
    </source>
</reference>
<sequence>AAAFPGPARDLHRLQPRAAGGRARQPRQQALAAGPLHAAAGGRERPAVRATQFRCGVPVLGARACALPRARAQRSATRAVARLGGVRDRSHERLVPARSVFAERVALLDGVQRFPDRFRRRSVRRREARQPAAGRRLPRGQHRDQDVPLRQPRARAAQDDDRVLGGAPSVGSRPAGVSRQGHRGDRRGHAPRDAPGAERSERRVLLFVRAGARGRLL</sequence>
<feature type="region of interest" description="Disordered" evidence="1">
    <location>
        <begin position="1"/>
        <end position="26"/>
    </location>
</feature>
<accession>A0A6J4M8C0</accession>
<dbReference type="GO" id="GO:0032259">
    <property type="term" value="P:methylation"/>
    <property type="evidence" value="ECO:0007669"/>
    <property type="project" value="UniProtKB-KW"/>
</dbReference>
<organism evidence="2">
    <name type="scientific">uncultured Lysobacter sp</name>
    <dbReference type="NCBI Taxonomy" id="271060"/>
    <lineage>
        <taxon>Bacteria</taxon>
        <taxon>Pseudomonadati</taxon>
        <taxon>Pseudomonadota</taxon>
        <taxon>Gammaproteobacteria</taxon>
        <taxon>Lysobacterales</taxon>
        <taxon>Lysobacteraceae</taxon>
        <taxon>Lysobacter</taxon>
        <taxon>environmental samples</taxon>
    </lineage>
</organism>
<dbReference type="AlphaFoldDB" id="A0A6J4M8C0"/>
<feature type="compositionally biased region" description="Basic and acidic residues" evidence="1">
    <location>
        <begin position="187"/>
        <end position="199"/>
    </location>
</feature>
<evidence type="ECO:0000313" key="2">
    <source>
        <dbReference type="EMBL" id="CAA9352668.1"/>
    </source>
</evidence>
<feature type="non-terminal residue" evidence="2">
    <location>
        <position position="217"/>
    </location>
</feature>
<dbReference type="EMBL" id="CADCUA010000675">
    <property type="protein sequence ID" value="CAA9352668.1"/>
    <property type="molecule type" value="Genomic_DNA"/>
</dbReference>
<evidence type="ECO:0000256" key="1">
    <source>
        <dbReference type="SAM" id="MobiDB-lite"/>
    </source>
</evidence>
<keyword evidence="2" id="KW-0808">Transferase</keyword>
<feature type="compositionally biased region" description="Low complexity" evidence="1">
    <location>
        <begin position="16"/>
        <end position="26"/>
    </location>
</feature>
<gene>
    <name evidence="2" type="ORF">AVDCRST_MAG71-2850</name>
</gene>
<feature type="non-terminal residue" evidence="2">
    <location>
        <position position="1"/>
    </location>
</feature>
<name>A0A6J4M8C0_9GAMM</name>